<keyword evidence="4" id="KW-1185">Reference proteome</keyword>
<evidence type="ECO:0000259" key="2">
    <source>
        <dbReference type="PROSITE" id="PS50887"/>
    </source>
</evidence>
<reference evidence="3 4" key="1">
    <citation type="submission" date="2018-06" db="EMBL/GenBank/DDBJ databases">
        <authorList>
            <consortium name="Pathogen Informatics"/>
            <person name="Doyle S."/>
        </authorList>
    </citation>
    <scope>NUCLEOTIDE SEQUENCE [LARGE SCALE GENOMIC DNA]</scope>
    <source>
        <strain evidence="3 4">NCTC10821</strain>
    </source>
</reference>
<dbReference type="InterPro" id="IPR029787">
    <property type="entry name" value="Nucleotide_cyclase"/>
</dbReference>
<feature type="domain" description="GGDEF" evidence="2">
    <location>
        <begin position="195"/>
        <end position="311"/>
    </location>
</feature>
<dbReference type="InterPro" id="IPR000160">
    <property type="entry name" value="GGDEF_dom"/>
</dbReference>
<keyword evidence="1" id="KW-0472">Membrane</keyword>
<feature type="transmembrane region" description="Helical" evidence="1">
    <location>
        <begin position="101"/>
        <end position="130"/>
    </location>
</feature>
<dbReference type="SMART" id="SM00267">
    <property type="entry name" value="GGDEF"/>
    <property type="match status" value="1"/>
</dbReference>
<gene>
    <name evidence="3" type="primary">ydaM</name>
    <name evidence="3" type="ORF">NCTC10821_00074</name>
</gene>
<dbReference type="SUPFAM" id="SSF55073">
    <property type="entry name" value="Nucleotide cyclase"/>
    <property type="match status" value="1"/>
</dbReference>
<dbReference type="CDD" id="cd01949">
    <property type="entry name" value="GGDEF"/>
    <property type="match status" value="1"/>
</dbReference>
<evidence type="ECO:0000313" key="4">
    <source>
        <dbReference type="Proteomes" id="UP000254978"/>
    </source>
</evidence>
<dbReference type="PANTHER" id="PTHR45138:SF9">
    <property type="entry name" value="DIGUANYLATE CYCLASE DGCM-RELATED"/>
    <property type="match status" value="1"/>
</dbReference>
<organism evidence="3 4">
    <name type="scientific">Mycolicibacterium tokaiense</name>
    <dbReference type="NCBI Taxonomy" id="39695"/>
    <lineage>
        <taxon>Bacteria</taxon>
        <taxon>Bacillati</taxon>
        <taxon>Actinomycetota</taxon>
        <taxon>Actinomycetes</taxon>
        <taxon>Mycobacteriales</taxon>
        <taxon>Mycobacteriaceae</taxon>
        <taxon>Mycolicibacterium</taxon>
    </lineage>
</organism>
<protein>
    <submittedName>
        <fullName evidence="3">Diguanylate cyclase</fullName>
        <ecNumber evidence="3">2.7.7.65</ecNumber>
    </submittedName>
</protein>
<dbReference type="InterPro" id="IPR043128">
    <property type="entry name" value="Rev_trsase/Diguanyl_cyclase"/>
</dbReference>
<feature type="transmembrane region" description="Helical" evidence="1">
    <location>
        <begin position="72"/>
        <end position="89"/>
    </location>
</feature>
<dbReference type="PROSITE" id="PS50887">
    <property type="entry name" value="GGDEF"/>
    <property type="match status" value="1"/>
</dbReference>
<dbReference type="RefSeq" id="WP_232067966.1">
    <property type="nucleotide sequence ID" value="NZ_AP022600.1"/>
</dbReference>
<dbReference type="InterPro" id="IPR050469">
    <property type="entry name" value="Diguanylate_Cyclase"/>
</dbReference>
<keyword evidence="1" id="KW-0812">Transmembrane</keyword>
<proteinExistence type="predicted"/>
<feature type="transmembrane region" description="Helical" evidence="1">
    <location>
        <begin position="137"/>
        <end position="159"/>
    </location>
</feature>
<feature type="transmembrane region" description="Helical" evidence="1">
    <location>
        <begin position="42"/>
        <end position="60"/>
    </location>
</feature>
<dbReference type="EMBL" id="UGQT01000001">
    <property type="protein sequence ID" value="STZ56581.1"/>
    <property type="molecule type" value="Genomic_DNA"/>
</dbReference>
<dbReference type="Pfam" id="PF00990">
    <property type="entry name" value="GGDEF"/>
    <property type="match status" value="1"/>
</dbReference>
<dbReference type="AlphaFoldDB" id="A0A378T6Y1"/>
<accession>A0A378T6Y1</accession>
<dbReference type="PANTHER" id="PTHR45138">
    <property type="entry name" value="REGULATORY COMPONENTS OF SENSORY TRANSDUCTION SYSTEM"/>
    <property type="match status" value="1"/>
</dbReference>
<dbReference type="GO" id="GO:0052621">
    <property type="term" value="F:diguanylate cyclase activity"/>
    <property type="evidence" value="ECO:0007669"/>
    <property type="project" value="UniProtKB-EC"/>
</dbReference>
<sequence>MKQWADPEPTVWRWHAVGLVALLLMLGLYAVAGYAAGGRGGLFAVLGTFAAVAVAAALLGRACRWQESRRPMIAWPTIALLATLFAGWVDPAATRDLPGTITITFAFIGLACGRGRSILLLPLGIAAFVIAADDPGLPTVVVTALMWVLVAEVPAWLIARLEEQSALLRRIAQTDALTQLLDRSTLAARMSEHAADAAVLLIDLDGFKRYNDRCGHEEGDKLLVAFADALRQSIRGEDLAFRLGGDEFLVLLPRADQTAAEGVLVGLRQRWSEAGTPVSFSVGIAAAEPDLVRVADERMYRDKRSRGLPAD</sequence>
<name>A0A378T6Y1_9MYCO</name>
<dbReference type="Gene3D" id="3.30.70.270">
    <property type="match status" value="1"/>
</dbReference>
<keyword evidence="3" id="KW-0808">Transferase</keyword>
<dbReference type="Proteomes" id="UP000254978">
    <property type="component" value="Unassembled WGS sequence"/>
</dbReference>
<dbReference type="EC" id="2.7.7.65" evidence="3"/>
<keyword evidence="3" id="KW-0548">Nucleotidyltransferase</keyword>
<keyword evidence="1" id="KW-1133">Transmembrane helix</keyword>
<feature type="transmembrane region" description="Helical" evidence="1">
    <location>
        <begin position="12"/>
        <end position="36"/>
    </location>
</feature>
<dbReference type="NCBIfam" id="TIGR00254">
    <property type="entry name" value="GGDEF"/>
    <property type="match status" value="1"/>
</dbReference>
<evidence type="ECO:0000313" key="3">
    <source>
        <dbReference type="EMBL" id="STZ56581.1"/>
    </source>
</evidence>
<evidence type="ECO:0000256" key="1">
    <source>
        <dbReference type="SAM" id="Phobius"/>
    </source>
</evidence>